<dbReference type="EMBL" id="KV441407">
    <property type="protein sequence ID" value="OAF55713.1"/>
    <property type="molecule type" value="Genomic_DNA"/>
</dbReference>
<reference evidence="3" key="1">
    <citation type="submission" date="2016-03" db="EMBL/GenBank/DDBJ databases">
        <title>Updated assembly of Pseudogymnoascus destructans, the fungus causing white-nose syndrome of bats.</title>
        <authorList>
            <person name="Palmer J.M."/>
            <person name="Drees K.P."/>
            <person name="Foster J.T."/>
            <person name="Lindner D.L."/>
        </authorList>
    </citation>
    <scope>NUCLEOTIDE SEQUENCE [LARGE SCALE GENOMIC DNA]</scope>
    <source>
        <strain evidence="3">20631-21</strain>
    </source>
</reference>
<sequence length="515" mass="57847">MAFASTSRAIWLSTLVIIICLYFTLNSETFNGSTIIRVGGNTQAPFVETPFTPEEASCKKLGMIKEASCPVPETPFFKALDSAKTPDDQRPLITYAYHETEFARANLKFFVDHALHDAADFIFILNGDTDADTSIIFAEPDVPEDLRDLLPRRDKKNIFVKKRPNTCFDLGAHNEVLNSVLGGEGWIGKDGPIKEPKGMVSAGDNMLLRNKYKRYILMNASIRGPFVPRWSTQCWTDSYLNRLTDKIKLVGMSYNCHNGEGHIQSMIWATDHTGLQHILTKAGIGECFGAMADTMLAEVRTTQVLRDVGFEVDNFMSVYHSENRAAKYARMRAKKAKGIKQFKRGEVESGAAEEGAKVKRETEEEAKAKDAEAGAKKEKEEVEAKAKKENKAAAEAAKTASTHIPTASEVAAAKAAEEERIRQEKEAKAAAEEKARIQKEKNDKLLLIEDNEMPGYFWRECKDEDWLGAGSYFGTFVHPYENLFMKSHRKIEDTVLDNLTKWHDGWGYESYDVCF</sequence>
<keyword evidence="2" id="KW-1133">Transmembrane helix</keyword>
<proteinExistence type="predicted"/>
<protein>
    <submittedName>
        <fullName evidence="3">Uncharacterized protein</fullName>
    </submittedName>
</protein>
<dbReference type="eggNOG" id="ENOG502S214">
    <property type="taxonomic scope" value="Eukaryota"/>
</dbReference>
<evidence type="ECO:0000256" key="1">
    <source>
        <dbReference type="SAM" id="MobiDB-lite"/>
    </source>
</evidence>
<dbReference type="RefSeq" id="XP_024321012.1">
    <property type="nucleotide sequence ID" value="XM_024471451.1"/>
</dbReference>
<accession>A0A177A3Q3</accession>
<dbReference type="GeneID" id="36290931"/>
<evidence type="ECO:0000313" key="3">
    <source>
        <dbReference type="EMBL" id="OAF55713.1"/>
    </source>
</evidence>
<feature type="transmembrane region" description="Helical" evidence="2">
    <location>
        <begin position="9"/>
        <end position="25"/>
    </location>
</feature>
<keyword evidence="2" id="KW-0472">Membrane</keyword>
<gene>
    <name evidence="3" type="ORF">VC83_07887</name>
</gene>
<keyword evidence="2" id="KW-0812">Transmembrane</keyword>
<dbReference type="AlphaFoldDB" id="A0A177A3Q3"/>
<dbReference type="Proteomes" id="UP000077154">
    <property type="component" value="Unassembled WGS sequence"/>
</dbReference>
<feature type="region of interest" description="Disordered" evidence="1">
    <location>
        <begin position="345"/>
        <end position="381"/>
    </location>
</feature>
<dbReference type="VEuPathDB" id="FungiDB:GMDG_05527"/>
<dbReference type="OrthoDB" id="526941at2759"/>
<evidence type="ECO:0000256" key="2">
    <source>
        <dbReference type="SAM" id="Phobius"/>
    </source>
</evidence>
<organism evidence="3">
    <name type="scientific">Pseudogymnoascus destructans</name>
    <dbReference type="NCBI Taxonomy" id="655981"/>
    <lineage>
        <taxon>Eukaryota</taxon>
        <taxon>Fungi</taxon>
        <taxon>Dikarya</taxon>
        <taxon>Ascomycota</taxon>
        <taxon>Pezizomycotina</taxon>
        <taxon>Leotiomycetes</taxon>
        <taxon>Thelebolales</taxon>
        <taxon>Thelebolaceae</taxon>
        <taxon>Pseudogymnoascus</taxon>
    </lineage>
</organism>
<name>A0A177A3Q3_9PEZI</name>
<feature type="compositionally biased region" description="Basic and acidic residues" evidence="1">
    <location>
        <begin position="354"/>
        <end position="381"/>
    </location>
</feature>